<comment type="caution">
    <text evidence="3">The sequence shown here is derived from an EMBL/GenBank/DDBJ whole genome shotgun (WGS) entry which is preliminary data.</text>
</comment>
<gene>
    <name evidence="3" type="ORF">LTR62_001553</name>
</gene>
<name>A0AAN7YI98_9PEZI</name>
<dbReference type="AlphaFoldDB" id="A0AAN7YI98"/>
<dbReference type="InterPro" id="IPR036085">
    <property type="entry name" value="PAZ_dom_sf"/>
</dbReference>
<dbReference type="SUPFAM" id="SSF101690">
    <property type="entry name" value="PAZ domain"/>
    <property type="match status" value="1"/>
</dbReference>
<protein>
    <recommendedName>
        <fullName evidence="2">Piwi domain-containing protein</fullName>
    </recommendedName>
</protein>
<dbReference type="Pfam" id="PF02171">
    <property type="entry name" value="Piwi"/>
    <property type="match status" value="2"/>
</dbReference>
<dbReference type="PANTHER" id="PTHR22891">
    <property type="entry name" value="EUKARYOTIC TRANSLATION INITIATION FACTOR 2C"/>
    <property type="match status" value="1"/>
</dbReference>
<dbReference type="InterPro" id="IPR036397">
    <property type="entry name" value="RNaseH_sf"/>
</dbReference>
<organism evidence="3 4">
    <name type="scientific">Meristemomyces frigidus</name>
    <dbReference type="NCBI Taxonomy" id="1508187"/>
    <lineage>
        <taxon>Eukaryota</taxon>
        <taxon>Fungi</taxon>
        <taxon>Dikarya</taxon>
        <taxon>Ascomycota</taxon>
        <taxon>Pezizomycotina</taxon>
        <taxon>Dothideomycetes</taxon>
        <taxon>Dothideomycetidae</taxon>
        <taxon>Mycosphaerellales</taxon>
        <taxon>Teratosphaeriaceae</taxon>
        <taxon>Meristemomyces</taxon>
    </lineage>
</organism>
<evidence type="ECO:0000256" key="1">
    <source>
        <dbReference type="SAM" id="MobiDB-lite"/>
    </source>
</evidence>
<dbReference type="Gene3D" id="3.30.420.10">
    <property type="entry name" value="Ribonuclease H-like superfamily/Ribonuclease H"/>
    <property type="match status" value="1"/>
</dbReference>
<sequence length="756" mass="85957">MRFITNIGHRAHPPPPHGPITPYTKVADTPTSWAKYPRVSTVYEWYSSTSHYREEPDFPKPPLTIDKDDWAVNVGGNPVTNQSDVEWYPGTQLMIVEWQPFRGHLTGDQTSRMLKTALYNPDPHWQRILSQEGNTAQRPDQLGGMYQLGFAGNVAARNLPGGNPNVRQDKIFQPFLQNVQMQASVDFLQIPAKWLVAPGLIHGNTGPGTSLRPACKPEKAKWDLYKKGFASKAKVKKLHVLKLHGQPTTTQFHCMLRQQLQVHGLIANASVAVDNVQPSQPNRQRLLDDSNMEQDREAALAKEFGASFPNSTAAWPPVLVIIKRYGQDDYASIKRVADCTVGRHTICSAANRSLDHWNAQTVSNIALKYNFKGGCDVHRFEASRLSDLANTIVVGADVAHPGKGSHNGTPSIACVVSSKDDQFMNFPGSMRLQQARKEDIIHMADMLKERLLEWALQRMDRNQQPRLPENILFYHDGVSESQYDILRRRELPQIQVAFNEAYRYIRQNFSLASTAPLPLPATSPPDHSMTDSEHLLKKDRVRRERRADEDWAKQIESQPNNVPFNLTFVVVGKRHNTRFYYRDPKDTISAKNLNVNPGLVVDQVITHPYSMDFYLQSHEPIQGTGRSAHYFVLQNNMALTAEKLQDITHTFCYAYARATRGVSYCAPAYYADRLCDRGRAYLRHYLVSKPGYDLRMRRIGGDRAESPEQYLVHIADELMHDPNYRPSARWPHPAMLHGSERLNPWHPNLDGTMFYL</sequence>
<dbReference type="InterPro" id="IPR012337">
    <property type="entry name" value="RNaseH-like_sf"/>
</dbReference>
<evidence type="ECO:0000259" key="2">
    <source>
        <dbReference type="PROSITE" id="PS50822"/>
    </source>
</evidence>
<feature type="region of interest" description="Disordered" evidence="1">
    <location>
        <begin position="1"/>
        <end position="20"/>
    </location>
</feature>
<dbReference type="PROSITE" id="PS50822">
    <property type="entry name" value="PIWI"/>
    <property type="match status" value="1"/>
</dbReference>
<dbReference type="SUPFAM" id="SSF53098">
    <property type="entry name" value="Ribonuclease H-like"/>
    <property type="match status" value="2"/>
</dbReference>
<evidence type="ECO:0000313" key="3">
    <source>
        <dbReference type="EMBL" id="KAK5115353.1"/>
    </source>
</evidence>
<dbReference type="Gene3D" id="3.40.50.2300">
    <property type="match status" value="1"/>
</dbReference>
<dbReference type="EMBL" id="JAVRRL010000013">
    <property type="protein sequence ID" value="KAK5115353.1"/>
    <property type="molecule type" value="Genomic_DNA"/>
</dbReference>
<proteinExistence type="predicted"/>
<dbReference type="Proteomes" id="UP001310890">
    <property type="component" value="Unassembled WGS sequence"/>
</dbReference>
<dbReference type="InterPro" id="IPR003165">
    <property type="entry name" value="Piwi"/>
</dbReference>
<dbReference type="SMART" id="SM00950">
    <property type="entry name" value="Piwi"/>
    <property type="match status" value="1"/>
</dbReference>
<evidence type="ECO:0000313" key="4">
    <source>
        <dbReference type="Proteomes" id="UP001310890"/>
    </source>
</evidence>
<reference evidence="3" key="1">
    <citation type="submission" date="2023-08" db="EMBL/GenBank/DDBJ databases">
        <title>Black Yeasts Isolated from many extreme environments.</title>
        <authorList>
            <person name="Coleine C."/>
            <person name="Stajich J.E."/>
            <person name="Selbmann L."/>
        </authorList>
    </citation>
    <scope>NUCLEOTIDE SEQUENCE</scope>
    <source>
        <strain evidence="3">CCFEE 5401</strain>
    </source>
</reference>
<feature type="domain" description="Piwi" evidence="2">
    <location>
        <begin position="317"/>
        <end position="683"/>
    </location>
</feature>
<accession>A0AAN7YI98</accession>
<dbReference type="GO" id="GO:0003676">
    <property type="term" value="F:nucleic acid binding"/>
    <property type="evidence" value="ECO:0007669"/>
    <property type="project" value="InterPro"/>
</dbReference>